<dbReference type="PANTHER" id="PTHR10889:SF3">
    <property type="entry name" value="DEOXYRIBOSE-PHOSPHATE ALDOLASE"/>
    <property type="match status" value="1"/>
</dbReference>
<dbReference type="Proteomes" id="UP001606099">
    <property type="component" value="Unassembled WGS sequence"/>
</dbReference>
<dbReference type="Gene3D" id="3.20.20.70">
    <property type="entry name" value="Aldolase class I"/>
    <property type="match status" value="1"/>
</dbReference>
<protein>
    <recommendedName>
        <fullName evidence="3 7">Deoxyribose-phosphate aldolase</fullName>
        <ecNumber evidence="3 7">4.1.2.4</ecNumber>
    </recommendedName>
</protein>
<dbReference type="SMART" id="SM01133">
    <property type="entry name" value="DeoC"/>
    <property type="match status" value="1"/>
</dbReference>
<evidence type="ECO:0000256" key="1">
    <source>
        <dbReference type="ARBA" id="ARBA00004816"/>
    </source>
</evidence>
<dbReference type="PIRSF" id="PIRSF001357">
    <property type="entry name" value="DeoC"/>
    <property type="match status" value="1"/>
</dbReference>
<dbReference type="NCBIfam" id="TIGR00126">
    <property type="entry name" value="deoC"/>
    <property type="match status" value="1"/>
</dbReference>
<dbReference type="InterPro" id="IPR013785">
    <property type="entry name" value="Aldolase_TIM"/>
</dbReference>
<dbReference type="InterPro" id="IPR011343">
    <property type="entry name" value="DeoC"/>
</dbReference>
<dbReference type="RefSeq" id="WP_394458756.1">
    <property type="nucleotide sequence ID" value="NZ_JBIGHZ010000001.1"/>
</dbReference>
<comment type="catalytic activity">
    <reaction evidence="6">
        <text>2-deoxy-D-ribose 5-phosphate = D-glyceraldehyde 3-phosphate + acetaldehyde</text>
        <dbReference type="Rhea" id="RHEA:12821"/>
        <dbReference type="ChEBI" id="CHEBI:15343"/>
        <dbReference type="ChEBI" id="CHEBI:59776"/>
        <dbReference type="ChEBI" id="CHEBI:62877"/>
        <dbReference type="EC" id="4.1.2.4"/>
    </reaction>
</comment>
<evidence type="ECO:0000256" key="5">
    <source>
        <dbReference type="ARBA" id="ARBA00023270"/>
    </source>
</evidence>
<keyword evidence="4 8" id="KW-0456">Lyase</keyword>
<evidence type="ECO:0000256" key="3">
    <source>
        <dbReference type="ARBA" id="ARBA00012515"/>
    </source>
</evidence>
<sequence length="262" mass="26946">MSTTTLLTLSDAARLALQCLDLTSLNDNDSSADIETLCRRAQTPHGNVAAVCVWPRFVAQARAALPADVRVAAVANFPDGSADIARVRAEVAAIGEAGAQEVDVVLPYRALQQGQADEVAEFLQEVRYAAEALTLKVILETGELREAGLIADATRLCLAAGADFVKTSTGKTAQGASAAAARTMLEVLKASGISASGFKASGGVRSVADAQIYIQLVSEILGPQALGPRRLRLGASSLLDDIERVLGGAAAPAATAGAANTY</sequence>
<dbReference type="PANTHER" id="PTHR10889">
    <property type="entry name" value="DEOXYRIBOSE-PHOSPHATE ALDOLASE"/>
    <property type="match status" value="1"/>
</dbReference>
<name>A0ABW7FSX0_9BURK</name>
<comment type="similarity">
    <text evidence="2">Belongs to the DeoC/FbaB aldolase family. DeoC type 2 subfamily.</text>
</comment>
<keyword evidence="5" id="KW-0704">Schiff base</keyword>
<dbReference type="InterPro" id="IPR002915">
    <property type="entry name" value="DeoC/FbaB/LacD_aldolase"/>
</dbReference>
<keyword evidence="9" id="KW-1185">Reference proteome</keyword>
<dbReference type="GO" id="GO:0004139">
    <property type="term" value="F:deoxyribose-phosphate aldolase activity"/>
    <property type="evidence" value="ECO:0007669"/>
    <property type="project" value="UniProtKB-EC"/>
</dbReference>
<proteinExistence type="inferred from homology"/>
<comment type="pathway">
    <text evidence="1">Carbohydrate degradation; 2-deoxy-D-ribose 1-phosphate degradation; D-glyceraldehyde 3-phosphate and acetaldehyde from 2-deoxy-alpha-D-ribose 1-phosphate: step 2/2.</text>
</comment>
<comment type="caution">
    <text evidence="8">The sequence shown here is derived from an EMBL/GenBank/DDBJ whole genome shotgun (WGS) entry which is preliminary data.</text>
</comment>
<dbReference type="SUPFAM" id="SSF51569">
    <property type="entry name" value="Aldolase"/>
    <property type="match status" value="1"/>
</dbReference>
<dbReference type="EC" id="4.1.2.4" evidence="3 7"/>
<evidence type="ECO:0000256" key="2">
    <source>
        <dbReference type="ARBA" id="ARBA00009473"/>
    </source>
</evidence>
<evidence type="ECO:0000313" key="8">
    <source>
        <dbReference type="EMBL" id="MFG6447388.1"/>
    </source>
</evidence>
<accession>A0ABW7FSX0</accession>
<evidence type="ECO:0000256" key="6">
    <source>
        <dbReference type="ARBA" id="ARBA00048791"/>
    </source>
</evidence>
<dbReference type="EMBL" id="JBIGHZ010000001">
    <property type="protein sequence ID" value="MFG6447388.1"/>
    <property type="molecule type" value="Genomic_DNA"/>
</dbReference>
<evidence type="ECO:0000256" key="4">
    <source>
        <dbReference type="ARBA" id="ARBA00023239"/>
    </source>
</evidence>
<reference evidence="8 9" key="1">
    <citation type="submission" date="2024-08" db="EMBL/GenBank/DDBJ databases">
        <authorList>
            <person name="Lu H."/>
        </authorList>
    </citation>
    <scope>NUCLEOTIDE SEQUENCE [LARGE SCALE GENOMIC DNA]</scope>
    <source>
        <strain evidence="8 9">BYS180W</strain>
    </source>
</reference>
<evidence type="ECO:0000313" key="9">
    <source>
        <dbReference type="Proteomes" id="UP001606099"/>
    </source>
</evidence>
<organism evidence="8 9">
    <name type="scientific">Roseateles rivi</name>
    <dbReference type="NCBI Taxonomy" id="3299028"/>
    <lineage>
        <taxon>Bacteria</taxon>
        <taxon>Pseudomonadati</taxon>
        <taxon>Pseudomonadota</taxon>
        <taxon>Betaproteobacteria</taxon>
        <taxon>Burkholderiales</taxon>
        <taxon>Sphaerotilaceae</taxon>
        <taxon>Roseateles</taxon>
    </lineage>
</organism>
<dbReference type="Pfam" id="PF01791">
    <property type="entry name" value="DeoC"/>
    <property type="match status" value="1"/>
</dbReference>
<evidence type="ECO:0000256" key="7">
    <source>
        <dbReference type="NCBIfam" id="TIGR00126"/>
    </source>
</evidence>
<gene>
    <name evidence="8" type="primary">deoC</name>
    <name evidence="8" type="ORF">ACG0Z6_03920</name>
</gene>